<organism evidence="2 3">
    <name type="scientific">Zunongwangia atlantica 22II14-10F7</name>
    <dbReference type="NCBI Taxonomy" id="1185767"/>
    <lineage>
        <taxon>Bacteria</taxon>
        <taxon>Pseudomonadati</taxon>
        <taxon>Bacteroidota</taxon>
        <taxon>Flavobacteriia</taxon>
        <taxon>Flavobacteriales</taxon>
        <taxon>Flavobacteriaceae</taxon>
        <taxon>Zunongwangia</taxon>
    </lineage>
</organism>
<keyword evidence="1" id="KW-1133">Transmembrane helix</keyword>
<sequence>MKNLKKNILYNNILWLAIITLLTILVTPYISIIYMTYYLIIYYPYKVVNNQKKVQDEMVKFGLYLLSDQRDRSIESTDKQSIYDTDLKNYKFFKTDEDK</sequence>
<gene>
    <name evidence="2" type="ORF">IIF7_11283</name>
</gene>
<proteinExistence type="predicted"/>
<reference evidence="2 3" key="1">
    <citation type="submission" date="2013-04" db="EMBL/GenBank/DDBJ databases">
        <title>Zunongwangia sp. 22II14-10F7 Genome Sequencing.</title>
        <authorList>
            <person name="Lai Q."/>
            <person name="Shao Z."/>
        </authorList>
    </citation>
    <scope>NUCLEOTIDE SEQUENCE [LARGE SCALE GENOMIC DNA]</scope>
    <source>
        <strain evidence="2 3">22II14-10F7</strain>
    </source>
</reference>
<protein>
    <submittedName>
        <fullName evidence="2">Uncharacterized protein</fullName>
    </submittedName>
</protein>
<comment type="caution">
    <text evidence="2">The sequence shown here is derived from an EMBL/GenBank/DDBJ whole genome shotgun (WGS) entry which is preliminary data.</text>
</comment>
<feature type="transmembrane region" description="Helical" evidence="1">
    <location>
        <begin position="12"/>
        <end position="45"/>
    </location>
</feature>
<keyword evidence="3" id="KW-1185">Reference proteome</keyword>
<keyword evidence="1" id="KW-0812">Transmembrane</keyword>
<name>A0A1Y1T305_9FLAO</name>
<accession>A0A1Y1T305</accession>
<dbReference type="AlphaFoldDB" id="A0A1Y1T305"/>
<dbReference type="STRING" id="1185767.IIF7_11283"/>
<dbReference type="EMBL" id="ARYN01000009">
    <property type="protein sequence ID" value="ORL45401.1"/>
    <property type="molecule type" value="Genomic_DNA"/>
</dbReference>
<evidence type="ECO:0000313" key="2">
    <source>
        <dbReference type="EMBL" id="ORL45401.1"/>
    </source>
</evidence>
<evidence type="ECO:0000256" key="1">
    <source>
        <dbReference type="SAM" id="Phobius"/>
    </source>
</evidence>
<keyword evidence="1" id="KW-0472">Membrane</keyword>
<evidence type="ECO:0000313" key="3">
    <source>
        <dbReference type="Proteomes" id="UP000192746"/>
    </source>
</evidence>
<dbReference type="Proteomes" id="UP000192746">
    <property type="component" value="Unassembled WGS sequence"/>
</dbReference>